<sequence>MNQQSKNTHITPEKLANPLTVGQYLILQGKRQELDGMSFDISNIKRRQDRQAGWIILLLICVMVLMVAMLFVLTL</sequence>
<accession>A0AAC8T872</accession>
<dbReference type="AlphaFoldDB" id="A0AAC8T872"/>
<organism evidence="2 3">
    <name type="scientific">Moraxella bovoculi</name>
    <dbReference type="NCBI Taxonomy" id="386891"/>
    <lineage>
        <taxon>Bacteria</taxon>
        <taxon>Pseudomonadati</taxon>
        <taxon>Pseudomonadota</taxon>
        <taxon>Gammaproteobacteria</taxon>
        <taxon>Moraxellales</taxon>
        <taxon>Moraxellaceae</taxon>
        <taxon>Moraxella</taxon>
    </lineage>
</organism>
<name>A0AAC8T872_9GAMM</name>
<evidence type="ECO:0000313" key="3">
    <source>
        <dbReference type="Proteomes" id="UP000077465"/>
    </source>
</evidence>
<feature type="transmembrane region" description="Helical" evidence="1">
    <location>
        <begin position="52"/>
        <end position="73"/>
    </location>
</feature>
<keyword evidence="1" id="KW-0812">Transmembrane</keyword>
<dbReference type="Proteomes" id="UP000077465">
    <property type="component" value="Chromosome"/>
</dbReference>
<protein>
    <submittedName>
        <fullName evidence="2">Uncharacterized protein</fullName>
    </submittedName>
</protein>
<keyword evidence="1" id="KW-1133">Transmembrane helix</keyword>
<keyword evidence="1" id="KW-0472">Membrane</keyword>
<evidence type="ECO:0000256" key="1">
    <source>
        <dbReference type="SAM" id="Phobius"/>
    </source>
</evidence>
<evidence type="ECO:0000313" key="2">
    <source>
        <dbReference type="EMBL" id="AKG08060.1"/>
    </source>
</evidence>
<proteinExistence type="predicted"/>
<reference evidence="2 3" key="1">
    <citation type="submission" date="2015-05" db="EMBL/GenBank/DDBJ databases">
        <authorList>
            <person name="Dickey A."/>
            <person name="Clawson M."/>
            <person name="Bono J."/>
            <person name="Loy J.D."/>
        </authorList>
    </citation>
    <scope>NUCLEOTIDE SEQUENCE [LARGE SCALE GENOMIC DNA]</scope>
    <source>
        <strain evidence="2 3">22581</strain>
    </source>
</reference>
<dbReference type="RefSeq" id="WP_046696353.1">
    <property type="nucleotide sequence ID" value="NZ_CP011376.1"/>
</dbReference>
<gene>
    <name evidence="2" type="ORF">AAX06_07740</name>
</gene>
<dbReference type="EMBL" id="CP011376">
    <property type="protein sequence ID" value="AKG08060.1"/>
    <property type="molecule type" value="Genomic_DNA"/>
</dbReference>